<proteinExistence type="predicted"/>
<sequence length="186" mass="20371">MPTRSDLTCNPSKTVLILSTGRQSLPRIGIITLPVAMSILGCHTLRTPNQQELVSSQFHHRQPDRQHSLPCKASHTRSCIMRPMPKPETNYTHISAPKTCLLVKIAEISPKLRYLPWNGYVFGISTKKVKSPLANGPDTSAMEIVKISCSILSAPSGKSTRVLAWLQVNLALDSCNSSNNSNIRAG</sequence>
<protein>
    <submittedName>
        <fullName evidence="1">Unnamed protein product</fullName>
    </submittedName>
</protein>
<evidence type="ECO:0000313" key="2">
    <source>
        <dbReference type="Proteomes" id="UP001165121"/>
    </source>
</evidence>
<name>A0A9W6XIP0_9STRA</name>
<evidence type="ECO:0000313" key="1">
    <source>
        <dbReference type="EMBL" id="GMF39433.1"/>
    </source>
</evidence>
<dbReference type="Proteomes" id="UP001165121">
    <property type="component" value="Unassembled WGS sequence"/>
</dbReference>
<gene>
    <name evidence="1" type="ORF">Pfra01_001170000</name>
</gene>
<comment type="caution">
    <text evidence="1">The sequence shown here is derived from an EMBL/GenBank/DDBJ whole genome shotgun (WGS) entry which is preliminary data.</text>
</comment>
<dbReference type="AlphaFoldDB" id="A0A9W6XIP0"/>
<keyword evidence="2" id="KW-1185">Reference proteome</keyword>
<accession>A0A9W6XIP0</accession>
<reference evidence="1" key="1">
    <citation type="submission" date="2023-04" db="EMBL/GenBank/DDBJ databases">
        <title>Phytophthora fragariaefolia NBRC 109709.</title>
        <authorList>
            <person name="Ichikawa N."/>
            <person name="Sato H."/>
            <person name="Tonouchi N."/>
        </authorList>
    </citation>
    <scope>NUCLEOTIDE SEQUENCE</scope>
    <source>
        <strain evidence="1">NBRC 109709</strain>
    </source>
</reference>
<organism evidence="1 2">
    <name type="scientific">Phytophthora fragariaefolia</name>
    <dbReference type="NCBI Taxonomy" id="1490495"/>
    <lineage>
        <taxon>Eukaryota</taxon>
        <taxon>Sar</taxon>
        <taxon>Stramenopiles</taxon>
        <taxon>Oomycota</taxon>
        <taxon>Peronosporomycetes</taxon>
        <taxon>Peronosporales</taxon>
        <taxon>Peronosporaceae</taxon>
        <taxon>Phytophthora</taxon>
    </lineage>
</organism>
<dbReference type="EMBL" id="BSXT01001171">
    <property type="protein sequence ID" value="GMF39433.1"/>
    <property type="molecule type" value="Genomic_DNA"/>
</dbReference>